<reference evidence="2" key="1">
    <citation type="submission" date="2020-10" db="EMBL/GenBank/DDBJ databases">
        <title>Sequencing the genomes of 1000 actinobacteria strains.</title>
        <authorList>
            <person name="Klenk H.-P."/>
        </authorList>
    </citation>
    <scope>NUCLEOTIDE SEQUENCE</scope>
    <source>
        <strain evidence="2">DSM 45354</strain>
    </source>
</reference>
<dbReference type="EMBL" id="JADBEM010000001">
    <property type="protein sequence ID" value="MBE1610277.1"/>
    <property type="molecule type" value="Genomic_DNA"/>
</dbReference>
<evidence type="ECO:0000313" key="3">
    <source>
        <dbReference type="Proteomes" id="UP000638648"/>
    </source>
</evidence>
<accession>A0A927RBL6</accession>
<name>A0A927RBL6_9ACTN</name>
<keyword evidence="3" id="KW-1185">Reference proteome</keyword>
<dbReference type="Proteomes" id="UP000638648">
    <property type="component" value="Unassembled WGS sequence"/>
</dbReference>
<organism evidence="2 3">
    <name type="scientific">Actinopolymorpha pittospori</name>
    <dbReference type="NCBI Taxonomy" id="648752"/>
    <lineage>
        <taxon>Bacteria</taxon>
        <taxon>Bacillati</taxon>
        <taxon>Actinomycetota</taxon>
        <taxon>Actinomycetes</taxon>
        <taxon>Propionibacteriales</taxon>
        <taxon>Actinopolymorphaceae</taxon>
        <taxon>Actinopolymorpha</taxon>
    </lineage>
</organism>
<proteinExistence type="predicted"/>
<feature type="compositionally biased region" description="Polar residues" evidence="1">
    <location>
        <begin position="73"/>
        <end position="89"/>
    </location>
</feature>
<comment type="caution">
    <text evidence="2">The sequence shown here is derived from an EMBL/GenBank/DDBJ whole genome shotgun (WGS) entry which is preliminary data.</text>
</comment>
<gene>
    <name evidence="2" type="ORF">HEB94_007125</name>
</gene>
<protein>
    <submittedName>
        <fullName evidence="2">Uncharacterized protein</fullName>
    </submittedName>
</protein>
<evidence type="ECO:0000256" key="1">
    <source>
        <dbReference type="SAM" id="MobiDB-lite"/>
    </source>
</evidence>
<dbReference type="AlphaFoldDB" id="A0A927RBL6"/>
<feature type="region of interest" description="Disordered" evidence="1">
    <location>
        <begin position="73"/>
        <end position="104"/>
    </location>
</feature>
<sequence length="104" mass="11541">MFVDGWNEQDADVVILLHRDDYDSAEERPGPRQWAGTAAPRVEVKKWFAEGRYMATEAVSTQAMWRSRTLTKAQPSLPLSPSAATTLCPSASPRPLVPPECQGR</sequence>
<evidence type="ECO:0000313" key="2">
    <source>
        <dbReference type="EMBL" id="MBE1610277.1"/>
    </source>
</evidence>